<feature type="non-terminal residue" evidence="5">
    <location>
        <position position="373"/>
    </location>
</feature>
<dbReference type="InterPro" id="IPR024146">
    <property type="entry name" value="Claspin"/>
</dbReference>
<evidence type="ECO:0000256" key="3">
    <source>
        <dbReference type="ARBA" id="ARBA00023242"/>
    </source>
</evidence>
<protein>
    <recommendedName>
        <fullName evidence="7">Claspin</fullName>
    </recommendedName>
</protein>
<gene>
    <name evidence="5" type="ORF">M9458_038280</name>
</gene>
<sequence length="373" mass="41542">MLNLPYYMPEPKSIDQFFKRRPRPEGRAMTLLKSAKYQACILESTTQQPPDQAARSEHDSSPPTESSLDNQSSTTSLPQADTATSTHQDNPANDSNPQTSNEAQNKVEHDTSTDEPKPVGEDKETPIETSKQHSDKEQEKQQDSIDQVQAADQVLKPRKDKLARLRELGLDPPPVAKLCADDGAFVQLEPPQENSALKALQERFMKHIQPAPRPKRERTLQLNVVRKDSAPSGQEELRSESITITVNEGEDEPANVKPGEKLVLLKSRLQQAMAIRRKEERERRAALHRLDNEDCEEEEEAEMTESEDEEGVDDLLGDGGDDEEEGEEDEGEEAVDKEEGEDEVSVKTCPSPGFKNTDGTLMLFAGNSCSRTG</sequence>
<evidence type="ECO:0008006" key="7">
    <source>
        <dbReference type="Google" id="ProtNLM"/>
    </source>
</evidence>
<feature type="compositionally biased region" description="Basic and acidic residues" evidence="4">
    <location>
        <begin position="105"/>
        <end position="143"/>
    </location>
</feature>
<dbReference type="EMBL" id="JAMKFB020000019">
    <property type="protein sequence ID" value="KAL0166436.1"/>
    <property type="molecule type" value="Genomic_DNA"/>
</dbReference>
<feature type="region of interest" description="Disordered" evidence="4">
    <location>
        <begin position="1"/>
        <end position="22"/>
    </location>
</feature>
<evidence type="ECO:0000313" key="6">
    <source>
        <dbReference type="Proteomes" id="UP001529510"/>
    </source>
</evidence>
<evidence type="ECO:0000256" key="1">
    <source>
        <dbReference type="ARBA" id="ARBA00004123"/>
    </source>
</evidence>
<feature type="region of interest" description="Disordered" evidence="4">
    <location>
        <begin position="41"/>
        <end position="158"/>
    </location>
</feature>
<dbReference type="PANTHER" id="PTHR14396">
    <property type="entry name" value="CLASPIN"/>
    <property type="match status" value="1"/>
</dbReference>
<feature type="compositionally biased region" description="Acidic residues" evidence="4">
    <location>
        <begin position="293"/>
        <end position="343"/>
    </location>
</feature>
<evidence type="ECO:0000256" key="4">
    <source>
        <dbReference type="SAM" id="MobiDB-lite"/>
    </source>
</evidence>
<accession>A0ABD0NYR8</accession>
<proteinExistence type="predicted"/>
<name>A0ABD0NYR8_CIRMR</name>
<comment type="caution">
    <text evidence="5">The sequence shown here is derived from an EMBL/GenBank/DDBJ whole genome shotgun (WGS) entry which is preliminary data.</text>
</comment>
<keyword evidence="3" id="KW-0539">Nucleus</keyword>
<dbReference type="AlphaFoldDB" id="A0ABD0NYR8"/>
<reference evidence="5 6" key="1">
    <citation type="submission" date="2024-05" db="EMBL/GenBank/DDBJ databases">
        <title>Genome sequencing and assembly of Indian major carp, Cirrhinus mrigala (Hamilton, 1822).</title>
        <authorList>
            <person name="Mohindra V."/>
            <person name="Chowdhury L.M."/>
            <person name="Lal K."/>
            <person name="Jena J.K."/>
        </authorList>
    </citation>
    <scope>NUCLEOTIDE SEQUENCE [LARGE SCALE GENOMIC DNA]</scope>
    <source>
        <strain evidence="5">CM1030</strain>
        <tissue evidence="5">Blood</tissue>
    </source>
</reference>
<dbReference type="GO" id="GO:0005634">
    <property type="term" value="C:nucleus"/>
    <property type="evidence" value="ECO:0007669"/>
    <property type="project" value="UniProtKB-SubCell"/>
</dbReference>
<feature type="region of interest" description="Disordered" evidence="4">
    <location>
        <begin position="276"/>
        <end position="373"/>
    </location>
</feature>
<keyword evidence="2" id="KW-0597">Phosphoprotein</keyword>
<keyword evidence="6" id="KW-1185">Reference proteome</keyword>
<dbReference type="Proteomes" id="UP001529510">
    <property type="component" value="Unassembled WGS sequence"/>
</dbReference>
<organism evidence="5 6">
    <name type="scientific">Cirrhinus mrigala</name>
    <name type="common">Mrigala</name>
    <dbReference type="NCBI Taxonomy" id="683832"/>
    <lineage>
        <taxon>Eukaryota</taxon>
        <taxon>Metazoa</taxon>
        <taxon>Chordata</taxon>
        <taxon>Craniata</taxon>
        <taxon>Vertebrata</taxon>
        <taxon>Euteleostomi</taxon>
        <taxon>Actinopterygii</taxon>
        <taxon>Neopterygii</taxon>
        <taxon>Teleostei</taxon>
        <taxon>Ostariophysi</taxon>
        <taxon>Cypriniformes</taxon>
        <taxon>Cyprinidae</taxon>
        <taxon>Labeoninae</taxon>
        <taxon>Labeonini</taxon>
        <taxon>Cirrhinus</taxon>
    </lineage>
</organism>
<feature type="compositionally biased region" description="Basic and acidic residues" evidence="4">
    <location>
        <begin position="276"/>
        <end position="292"/>
    </location>
</feature>
<evidence type="ECO:0000313" key="5">
    <source>
        <dbReference type="EMBL" id="KAL0166436.1"/>
    </source>
</evidence>
<feature type="compositionally biased region" description="Polar residues" evidence="4">
    <location>
        <begin position="61"/>
        <end position="104"/>
    </location>
</feature>
<evidence type="ECO:0000256" key="2">
    <source>
        <dbReference type="ARBA" id="ARBA00022553"/>
    </source>
</evidence>
<dbReference type="PANTHER" id="PTHR14396:SF10">
    <property type="entry name" value="CLASPIN"/>
    <property type="match status" value="1"/>
</dbReference>
<comment type="subcellular location">
    <subcellularLocation>
        <location evidence="1">Nucleus</location>
    </subcellularLocation>
</comment>